<reference evidence="8 9" key="1">
    <citation type="submission" date="2020-08" db="EMBL/GenBank/DDBJ databases">
        <title>Genomic Encyclopedia of Type Strains, Phase IV (KMG-IV): sequencing the most valuable type-strain genomes for metagenomic binning, comparative biology and taxonomic classification.</title>
        <authorList>
            <person name="Goeker M."/>
        </authorList>
    </citation>
    <scope>NUCLEOTIDE SEQUENCE [LARGE SCALE GENOMIC DNA]</scope>
    <source>
        <strain evidence="8 9">DSM 28760</strain>
    </source>
</reference>
<gene>
    <name evidence="8" type="ORF">FHS81_002022</name>
</gene>
<feature type="transmembrane region" description="Helical" evidence="6">
    <location>
        <begin position="149"/>
        <end position="174"/>
    </location>
</feature>
<feature type="transmembrane region" description="Helical" evidence="6">
    <location>
        <begin position="114"/>
        <end position="137"/>
    </location>
</feature>
<dbReference type="EMBL" id="JACICC010000004">
    <property type="protein sequence ID" value="MBB3809934.1"/>
    <property type="molecule type" value="Genomic_DNA"/>
</dbReference>
<dbReference type="PROSITE" id="PS00217">
    <property type="entry name" value="SUGAR_TRANSPORT_2"/>
    <property type="match status" value="1"/>
</dbReference>
<comment type="caution">
    <text evidence="8">The sequence shown here is derived from an EMBL/GenBank/DDBJ whole genome shotgun (WGS) entry which is preliminary data.</text>
</comment>
<feature type="transmembrane region" description="Helical" evidence="6">
    <location>
        <begin position="180"/>
        <end position="202"/>
    </location>
</feature>
<feature type="transmembrane region" description="Helical" evidence="6">
    <location>
        <begin position="90"/>
        <end position="108"/>
    </location>
</feature>
<dbReference type="InterPro" id="IPR020846">
    <property type="entry name" value="MFS_dom"/>
</dbReference>
<dbReference type="RefSeq" id="WP_183752504.1">
    <property type="nucleotide sequence ID" value="NZ_JACICC010000004.1"/>
</dbReference>
<keyword evidence="4 6" id="KW-1133">Transmembrane helix</keyword>
<evidence type="ECO:0000256" key="4">
    <source>
        <dbReference type="ARBA" id="ARBA00022989"/>
    </source>
</evidence>
<keyword evidence="5 6" id="KW-0472">Membrane</keyword>
<name>A0A7W5Z582_9HYPH</name>
<evidence type="ECO:0000259" key="7">
    <source>
        <dbReference type="PROSITE" id="PS50850"/>
    </source>
</evidence>
<feature type="transmembrane region" description="Helical" evidence="6">
    <location>
        <begin position="24"/>
        <end position="49"/>
    </location>
</feature>
<dbReference type="Gene3D" id="1.20.1250.20">
    <property type="entry name" value="MFS general substrate transporter like domains"/>
    <property type="match status" value="1"/>
</dbReference>
<dbReference type="InterPro" id="IPR005828">
    <property type="entry name" value="MFS_sugar_transport-like"/>
</dbReference>
<dbReference type="SUPFAM" id="SSF103473">
    <property type="entry name" value="MFS general substrate transporter"/>
    <property type="match status" value="1"/>
</dbReference>
<feature type="transmembrane region" description="Helical" evidence="6">
    <location>
        <begin position="380"/>
        <end position="406"/>
    </location>
</feature>
<dbReference type="InterPro" id="IPR050360">
    <property type="entry name" value="MFS_Sugar_Transporters"/>
</dbReference>
<evidence type="ECO:0000313" key="8">
    <source>
        <dbReference type="EMBL" id="MBB3809934.1"/>
    </source>
</evidence>
<dbReference type="Pfam" id="PF00083">
    <property type="entry name" value="Sugar_tr"/>
    <property type="match status" value="1"/>
</dbReference>
<evidence type="ECO:0000256" key="3">
    <source>
        <dbReference type="ARBA" id="ARBA00022692"/>
    </source>
</evidence>
<comment type="subcellular location">
    <subcellularLocation>
        <location evidence="1">Membrane</location>
        <topology evidence="1">Multi-pass membrane protein</topology>
    </subcellularLocation>
</comment>
<dbReference type="AlphaFoldDB" id="A0A7W5Z582"/>
<keyword evidence="9" id="KW-1185">Reference proteome</keyword>
<dbReference type="GO" id="GO:0016020">
    <property type="term" value="C:membrane"/>
    <property type="evidence" value="ECO:0007669"/>
    <property type="project" value="UniProtKB-SubCell"/>
</dbReference>
<feature type="transmembrane region" description="Helical" evidence="6">
    <location>
        <begin position="345"/>
        <end position="368"/>
    </location>
</feature>
<dbReference type="CDD" id="cd17316">
    <property type="entry name" value="MFS_SV2_like"/>
    <property type="match status" value="1"/>
</dbReference>
<sequence>MENSASYGEHSPLDKKFEKFQRKVTVCASGGKLCDGWILAVIGVALPLTSTGLDISPTMEGLIGSASLIGLFIGGLVFGWVTDKLGRQKMFLATLAAFLVCSILQFFVTDPTQLFVLRVILGLAVGADYAIAGAFIAEFNSKERRGPGLAGLLVWWYIGFTVAATMSIVLISVMPDYPDLWRVILASSFLPALVMMVLRIGLPESPRWLASKGRMKEAHAIAEQYLDPVTRQDLFKEKIRSLGYSALFSPQYIKKTALTSIFWMAQITPFFAIYIFLPKILQDLHFSSESSWGEIVLYIFLLIGCLVGVSLINRLGRRKLLIYTFIGQAIPLLVLGVWFSDHPAFLVLLCFIVFAFSHAAGSTLQMLYPSEIFPTEIRATGVGFAAGMSRLGAAAGTFLLPIGLALWGTGPVMLIGGIVSLIGLVVSYAWAPETKGMELSQTVSAEVAPSRSQRQA</sequence>
<dbReference type="InterPro" id="IPR036259">
    <property type="entry name" value="MFS_trans_sf"/>
</dbReference>
<dbReference type="InterPro" id="IPR005829">
    <property type="entry name" value="Sugar_transporter_CS"/>
</dbReference>
<organism evidence="8 9">
    <name type="scientific">Pseudochelatococcus contaminans</name>
    <dbReference type="NCBI Taxonomy" id="1538103"/>
    <lineage>
        <taxon>Bacteria</taxon>
        <taxon>Pseudomonadati</taxon>
        <taxon>Pseudomonadota</taxon>
        <taxon>Alphaproteobacteria</taxon>
        <taxon>Hyphomicrobiales</taxon>
        <taxon>Chelatococcaceae</taxon>
        <taxon>Pseudochelatococcus</taxon>
    </lineage>
</organism>
<evidence type="ECO:0000256" key="1">
    <source>
        <dbReference type="ARBA" id="ARBA00004141"/>
    </source>
</evidence>
<dbReference type="Proteomes" id="UP000537592">
    <property type="component" value="Unassembled WGS sequence"/>
</dbReference>
<evidence type="ECO:0000256" key="2">
    <source>
        <dbReference type="ARBA" id="ARBA00010992"/>
    </source>
</evidence>
<evidence type="ECO:0000313" key="9">
    <source>
        <dbReference type="Proteomes" id="UP000537592"/>
    </source>
</evidence>
<dbReference type="GO" id="GO:0005351">
    <property type="term" value="F:carbohydrate:proton symporter activity"/>
    <property type="evidence" value="ECO:0007669"/>
    <property type="project" value="TreeGrafter"/>
</dbReference>
<evidence type="ECO:0000256" key="6">
    <source>
        <dbReference type="SAM" id="Phobius"/>
    </source>
</evidence>
<evidence type="ECO:0000256" key="5">
    <source>
        <dbReference type="ARBA" id="ARBA00023136"/>
    </source>
</evidence>
<feature type="transmembrane region" description="Helical" evidence="6">
    <location>
        <begin position="61"/>
        <end position="81"/>
    </location>
</feature>
<feature type="transmembrane region" description="Helical" evidence="6">
    <location>
        <begin position="257"/>
        <end position="275"/>
    </location>
</feature>
<feature type="transmembrane region" description="Helical" evidence="6">
    <location>
        <begin position="412"/>
        <end position="431"/>
    </location>
</feature>
<accession>A0A7W5Z582</accession>
<protein>
    <submittedName>
        <fullName evidence="8">Putative MFS transporter</fullName>
    </submittedName>
</protein>
<feature type="transmembrane region" description="Helical" evidence="6">
    <location>
        <begin position="320"/>
        <end position="339"/>
    </location>
</feature>
<dbReference type="PROSITE" id="PS50850">
    <property type="entry name" value="MFS"/>
    <property type="match status" value="1"/>
</dbReference>
<proteinExistence type="inferred from homology"/>
<keyword evidence="3 6" id="KW-0812">Transmembrane</keyword>
<feature type="domain" description="Major facilitator superfamily (MFS) profile" evidence="7">
    <location>
        <begin position="24"/>
        <end position="435"/>
    </location>
</feature>
<comment type="similarity">
    <text evidence="2">Belongs to the major facilitator superfamily. Sugar transporter (TC 2.A.1.1) family.</text>
</comment>
<feature type="transmembrane region" description="Helical" evidence="6">
    <location>
        <begin position="295"/>
        <end position="313"/>
    </location>
</feature>
<dbReference type="PANTHER" id="PTHR48022">
    <property type="entry name" value="PLASTIDIC GLUCOSE TRANSPORTER 4"/>
    <property type="match status" value="1"/>
</dbReference>
<dbReference type="PANTHER" id="PTHR48022:SF2">
    <property type="entry name" value="PLASTIDIC GLUCOSE TRANSPORTER 4"/>
    <property type="match status" value="1"/>
</dbReference>